<reference evidence="2" key="1">
    <citation type="submission" date="2017-07" db="EMBL/GenBank/DDBJ databases">
        <title>Novel pathways for hydrocarbon cycling and metabolic interdependencies in hydrothermal sediment communities.</title>
        <authorList>
            <person name="Dombrowski N."/>
            <person name="Seitz K."/>
            <person name="Teske A."/>
            <person name="Baker B."/>
        </authorList>
    </citation>
    <scope>NUCLEOTIDE SEQUENCE [LARGE SCALE GENOMIC DNA]</scope>
</reference>
<evidence type="ECO:0008006" key="3">
    <source>
        <dbReference type="Google" id="ProtNLM"/>
    </source>
</evidence>
<evidence type="ECO:0000313" key="1">
    <source>
        <dbReference type="EMBL" id="OYV02974.1"/>
    </source>
</evidence>
<evidence type="ECO:0000313" key="2">
    <source>
        <dbReference type="Proteomes" id="UP000216312"/>
    </source>
</evidence>
<dbReference type="InterPro" id="IPR036278">
    <property type="entry name" value="Sialidase_sf"/>
</dbReference>
<comment type="caution">
    <text evidence="1">The sequence shown here is derived from an EMBL/GenBank/DDBJ whole genome shotgun (WGS) entry which is preliminary data.</text>
</comment>
<name>A0A257LTN6_UNCW3</name>
<dbReference type="SUPFAM" id="SSF50939">
    <property type="entry name" value="Sialidases"/>
    <property type="match status" value="1"/>
</dbReference>
<feature type="non-terminal residue" evidence="1">
    <location>
        <position position="136"/>
    </location>
</feature>
<accession>A0A257LTN6</accession>
<dbReference type="Proteomes" id="UP000216312">
    <property type="component" value="Unassembled WGS sequence"/>
</dbReference>
<protein>
    <recommendedName>
        <fullName evidence="3">Sialidase domain-containing protein</fullName>
    </recommendedName>
</protein>
<proteinExistence type="predicted"/>
<gene>
    <name evidence="1" type="ORF">CGW93_03010</name>
</gene>
<organism evidence="1 2">
    <name type="scientific">candidate division WOR-3 bacterium 4484_18</name>
    <dbReference type="NCBI Taxonomy" id="2020626"/>
    <lineage>
        <taxon>Bacteria</taxon>
        <taxon>Bacteria division WOR-3</taxon>
    </lineage>
</organism>
<dbReference type="EMBL" id="NMUJ01000032">
    <property type="protein sequence ID" value="OYV02974.1"/>
    <property type="molecule type" value="Genomic_DNA"/>
</dbReference>
<dbReference type="AlphaFoldDB" id="A0A257LTN6"/>
<sequence>MSIFAIFLTCWTTPINISNTPGTYSMFPCIVVNHGKIHVVWDDGIYDVMCRVFYRCCVNDSWLPIDTVVDSLPYYCGIPSIAVDTSGIVHVVWDDTRGNYDIWWSYYDGEEWSPPVNISNDPRCSFAPKIVVDPSN</sequence>